<organism evidence="3 4">
    <name type="scientific">Durusdinium trenchii</name>
    <dbReference type="NCBI Taxonomy" id="1381693"/>
    <lineage>
        <taxon>Eukaryota</taxon>
        <taxon>Sar</taxon>
        <taxon>Alveolata</taxon>
        <taxon>Dinophyceae</taxon>
        <taxon>Suessiales</taxon>
        <taxon>Symbiodiniaceae</taxon>
        <taxon>Durusdinium</taxon>
    </lineage>
</organism>
<feature type="domain" description="Integrase catalytic" evidence="2">
    <location>
        <begin position="1161"/>
        <end position="1314"/>
    </location>
</feature>
<evidence type="ECO:0000256" key="1">
    <source>
        <dbReference type="SAM" id="MobiDB-lite"/>
    </source>
</evidence>
<dbReference type="InterPro" id="IPR036397">
    <property type="entry name" value="RNaseH_sf"/>
</dbReference>
<feature type="compositionally biased region" description="Polar residues" evidence="1">
    <location>
        <begin position="194"/>
        <end position="206"/>
    </location>
</feature>
<feature type="compositionally biased region" description="Acidic residues" evidence="1">
    <location>
        <begin position="178"/>
        <end position="189"/>
    </location>
</feature>
<feature type="region of interest" description="Disordered" evidence="1">
    <location>
        <begin position="1406"/>
        <end position="1457"/>
    </location>
</feature>
<feature type="region of interest" description="Disordered" evidence="1">
    <location>
        <begin position="137"/>
        <end position="158"/>
    </location>
</feature>
<comment type="caution">
    <text evidence="3">The sequence shown here is derived from an EMBL/GenBank/DDBJ whole genome shotgun (WGS) entry which is preliminary data.</text>
</comment>
<reference evidence="3 4" key="1">
    <citation type="submission" date="2024-02" db="EMBL/GenBank/DDBJ databases">
        <authorList>
            <person name="Chen Y."/>
            <person name="Shah S."/>
            <person name="Dougan E. K."/>
            <person name="Thang M."/>
            <person name="Chan C."/>
        </authorList>
    </citation>
    <scope>NUCLEOTIDE SEQUENCE [LARGE SCALE GENOMIC DNA]</scope>
</reference>
<keyword evidence="4" id="KW-1185">Reference proteome</keyword>
<evidence type="ECO:0000313" key="4">
    <source>
        <dbReference type="Proteomes" id="UP001642484"/>
    </source>
</evidence>
<dbReference type="Proteomes" id="UP001642484">
    <property type="component" value="Unassembled WGS sequence"/>
</dbReference>
<dbReference type="PANTHER" id="PTHR37984">
    <property type="entry name" value="PROTEIN CBG26694"/>
    <property type="match status" value="1"/>
</dbReference>
<feature type="compositionally biased region" description="Polar residues" evidence="1">
    <location>
        <begin position="227"/>
        <end position="242"/>
    </location>
</feature>
<feature type="compositionally biased region" description="Basic and acidic residues" evidence="1">
    <location>
        <begin position="624"/>
        <end position="652"/>
    </location>
</feature>
<evidence type="ECO:0000259" key="2">
    <source>
        <dbReference type="PROSITE" id="PS50994"/>
    </source>
</evidence>
<dbReference type="SUPFAM" id="SSF53098">
    <property type="entry name" value="Ribonuclease H-like"/>
    <property type="match status" value="1"/>
</dbReference>
<dbReference type="PANTHER" id="PTHR37984:SF5">
    <property type="entry name" value="PROTEIN NYNRIN-LIKE"/>
    <property type="match status" value="1"/>
</dbReference>
<accession>A0ABP0QC42</accession>
<evidence type="ECO:0000313" key="3">
    <source>
        <dbReference type="EMBL" id="CAK9085430.1"/>
    </source>
</evidence>
<dbReference type="InterPro" id="IPR050951">
    <property type="entry name" value="Retrovirus_Pol_polyprotein"/>
</dbReference>
<sequence length="1842" mass="208040">MADKDAFSVPSWDGSAKSWRRYTREVSWYFRATPISKRRYVATKLLSRLTGPARLLAMSWSDMALDEYDGTKVLLQRLAASPLVRRSIPNASAICGQYFGFQRKPHEAMTSFLVREALGYSEFVEALVRLAEEKRGVKQEDKDFGLPPEEPDYEDGYDYNQDYDWSSWHAWGEWPLDDENVEQPEEGDFDPNAPTAQPTSLPSASTRAAAESGSPQHGGYHRVPQDISPSRRSAGVQPSQSGLADDLSDLSFADSFVLGVLRGFRLLQSAGLSAEERRDILSATHGSLDFEEVSRALQTLWDEQFIGARAQVSHVSNWHEMAVVEDPEPHHDDWSWDAFQAEWQGDDWPSWDWSEVNYAHETVDDKVDQAEDDDEIKEAQKAEKMAESLALEAQRSWADAQKATAALRRDRGFGHAAPTSGKGRGPCFICNGPHLSRECPDRRHPGPFKGKGKFKHHYMTEYDPYMMEDFMMGKKGGKKGKQSHWLEAQAWHKGKGSPTRFKGKGPSPRPPVNAYNSEVFFGGLEMQAQEAGAPQPAPSLPATHGLLDCGATASAGPQLAVENLVSAILAKDSKAVIQVRKDDSLSIRRPLIALAMSRNRAALTEKEGNLIWDIRGGAADLRERLTGSPDKQEPRPFDEGRAVGPDNRDPRWSPDQWPCYGEHIEDTWKANPHAKYLHCATCNLRLRYVPRHGSHGQSSKVQNPTMILRMLTTLKERMNSARPSAAICLAMEKAIDAEETLSTLIGRQMIALDKEKEREKDIKGYKTAPPSKGASKSKAAPSSLTSSWDVVPTTPPSPHKDPRKKTFRELDLEDLLKEEEMQQLMKLLEEHDHILDYHIAPAEIYGCAAAPHGYNFDDRYGIHNYELPDGWKGWRLWFSLPCTKWCRWSHLNYRTEEGRAQLEKYRRRERRMLWMAAHFIEEILNEDEEVDIYFEWPWPCEGWNQHPIEYIHKILANHGREWLPCRIDGCNYGLRASDESGGFLKKQWRVMTTNEQFHSKFKCKVCPGGHSHTWIQGIETAKSSYYPWRLCKSIALAWRQEYVSDRNLKLVFAQEDQPEMITLEEELHHLEELPHVLPALQEEPSSSSSSLSPSKEELQKWQARLSHFHKAAGHPTARNLARLVRDAGCPAWKVQTALEHQCETCKSLKMGGTSSGQIPPAATHPLPGAWECIGLDTAEWLVPGQQKKARFILIIDLATKLRAVKLIKEYPELAMQPESSEEIIEGLVHGWLAHFPKPKLIVADNAKSFVSARFHEFCEAENIQLHFPPEKEPWSHGIVEAAVADIKHVANAIQLEALDNTPALSLTLAASALNGTEFTAGYSAHQWAFGARYAISDEDIRVWNAIDPKEDFLRISKARAEAEEIARRSRAKRVMSKLTNTTVKQPLRTYSPTDLVMIWRKVQAGEQHQGGQDAPQARLQEHTSIKSPKPQQYLPQPEIPMADYTPTEPPDPGELQERMDDVADKSEAVNDYDNPDLEAPEAKKAKLDHRTEYDLKWLEQLHAEAQQEVTHEDLFTFLQSYEGDCLHIELDLNFKNRRDRRNFQLDPVLYLTKKLNSAEVSLKALGPDDLILFTRAKAIINECRAQATCLEFSRFDDCESWDQVVFVGMGDQAHSNREKGGSTGGMVILASSPKCLDGAVSKMSLLAWRTWKLKRRAVGSNDAEVQSILETEDVLFRSRVLWAELHGAGKHVASTRGFDMVDAMEAVARLVRGILCTDSRGGFDAIEVSESPLLGLTNLRAALQAFQLRDNLRRTGCTLRWVASDYDLADGLTKKRPEARIGLERFLKSWLWAIAFDASFTAAKKNKRQGRTAVKKIDDFESSGQNESKTQKPFLPVQVPWP</sequence>
<feature type="region of interest" description="Disordered" evidence="1">
    <location>
        <begin position="178"/>
        <end position="244"/>
    </location>
</feature>
<proteinExistence type="predicted"/>
<feature type="region of interest" description="Disordered" evidence="1">
    <location>
        <begin position="624"/>
        <end position="653"/>
    </location>
</feature>
<dbReference type="EMBL" id="CAXAMN010024306">
    <property type="protein sequence ID" value="CAK9085430.1"/>
    <property type="molecule type" value="Genomic_DNA"/>
</dbReference>
<protein>
    <recommendedName>
        <fullName evidence="2">Integrase catalytic domain-containing protein</fullName>
    </recommendedName>
</protein>
<feature type="region of interest" description="Disordered" evidence="1">
    <location>
        <begin position="757"/>
        <end position="806"/>
    </location>
</feature>
<feature type="region of interest" description="Disordered" evidence="1">
    <location>
        <begin position="1806"/>
        <end position="1842"/>
    </location>
</feature>
<dbReference type="InterPro" id="IPR012337">
    <property type="entry name" value="RNaseH-like_sf"/>
</dbReference>
<feature type="compositionally biased region" description="Low complexity" evidence="1">
    <location>
        <begin position="766"/>
        <end position="787"/>
    </location>
</feature>
<dbReference type="PROSITE" id="PS50994">
    <property type="entry name" value="INTEGRASE"/>
    <property type="match status" value="1"/>
</dbReference>
<gene>
    <name evidence="3" type="ORF">CCMP2556_LOCUS41476</name>
</gene>
<feature type="compositionally biased region" description="Polar residues" evidence="1">
    <location>
        <begin position="1425"/>
        <end position="1434"/>
    </location>
</feature>
<dbReference type="Gene3D" id="3.30.420.10">
    <property type="entry name" value="Ribonuclease H-like superfamily/Ribonuclease H"/>
    <property type="match status" value="1"/>
</dbReference>
<name>A0ABP0QC42_9DINO</name>
<dbReference type="InterPro" id="IPR001584">
    <property type="entry name" value="Integrase_cat-core"/>
</dbReference>